<dbReference type="AlphaFoldDB" id="M2TLS8"/>
<feature type="compositionally biased region" description="Low complexity" evidence="1">
    <location>
        <begin position="45"/>
        <end position="54"/>
    </location>
</feature>
<protein>
    <submittedName>
        <fullName evidence="2">Uncharacterized protein</fullName>
    </submittedName>
</protein>
<evidence type="ECO:0000313" key="3">
    <source>
        <dbReference type="Proteomes" id="UP000016934"/>
    </source>
</evidence>
<feature type="region of interest" description="Disordered" evidence="1">
    <location>
        <begin position="41"/>
        <end position="95"/>
    </location>
</feature>
<dbReference type="GeneID" id="19134518"/>
<reference evidence="3" key="2">
    <citation type="journal article" date="2013" name="PLoS Genet.">
        <title>Comparative genome structure, secondary metabolite, and effector coding capacity across Cochliobolus pathogens.</title>
        <authorList>
            <person name="Condon B.J."/>
            <person name="Leng Y."/>
            <person name="Wu D."/>
            <person name="Bushley K.E."/>
            <person name="Ohm R.A."/>
            <person name="Otillar R."/>
            <person name="Martin J."/>
            <person name="Schackwitz W."/>
            <person name="Grimwood J."/>
            <person name="MohdZainudin N."/>
            <person name="Xue C."/>
            <person name="Wang R."/>
            <person name="Manning V.A."/>
            <person name="Dhillon B."/>
            <person name="Tu Z.J."/>
            <person name="Steffenson B.J."/>
            <person name="Salamov A."/>
            <person name="Sun H."/>
            <person name="Lowry S."/>
            <person name="LaButti K."/>
            <person name="Han J."/>
            <person name="Copeland A."/>
            <person name="Lindquist E."/>
            <person name="Barry K."/>
            <person name="Schmutz J."/>
            <person name="Baker S.E."/>
            <person name="Ciuffetti L.M."/>
            <person name="Grigoriev I.V."/>
            <person name="Zhong S."/>
            <person name="Turgeon B.G."/>
        </authorList>
    </citation>
    <scope>NUCLEOTIDE SEQUENCE [LARGE SCALE GENOMIC DNA]</scope>
    <source>
        <strain evidence="3">ND90Pr / ATCC 201652</strain>
    </source>
</reference>
<organism evidence="2 3">
    <name type="scientific">Cochliobolus sativus (strain ND90Pr / ATCC 201652)</name>
    <name type="common">Common root rot and spot blotch fungus</name>
    <name type="synonym">Bipolaris sorokiniana</name>
    <dbReference type="NCBI Taxonomy" id="665912"/>
    <lineage>
        <taxon>Eukaryota</taxon>
        <taxon>Fungi</taxon>
        <taxon>Dikarya</taxon>
        <taxon>Ascomycota</taxon>
        <taxon>Pezizomycotina</taxon>
        <taxon>Dothideomycetes</taxon>
        <taxon>Pleosporomycetidae</taxon>
        <taxon>Pleosporales</taxon>
        <taxon>Pleosporineae</taxon>
        <taxon>Pleosporaceae</taxon>
        <taxon>Bipolaris</taxon>
    </lineage>
</organism>
<dbReference type="EMBL" id="KB445637">
    <property type="protein sequence ID" value="EMD70111.1"/>
    <property type="molecule type" value="Genomic_DNA"/>
</dbReference>
<evidence type="ECO:0000313" key="2">
    <source>
        <dbReference type="EMBL" id="EMD70111.1"/>
    </source>
</evidence>
<evidence type="ECO:0000256" key="1">
    <source>
        <dbReference type="SAM" id="MobiDB-lite"/>
    </source>
</evidence>
<dbReference type="RefSeq" id="XP_007695243.1">
    <property type="nucleotide sequence ID" value="XM_007697053.1"/>
</dbReference>
<dbReference type="HOGENOM" id="CLU_2372649_0_0_1"/>
<keyword evidence="3" id="KW-1185">Reference proteome</keyword>
<dbReference type="Proteomes" id="UP000016934">
    <property type="component" value="Unassembled WGS sequence"/>
</dbReference>
<proteinExistence type="predicted"/>
<name>M2TLS8_COCSN</name>
<reference evidence="2 3" key="1">
    <citation type="journal article" date="2012" name="PLoS Pathog.">
        <title>Diverse lifestyles and strategies of plant pathogenesis encoded in the genomes of eighteen Dothideomycetes fungi.</title>
        <authorList>
            <person name="Ohm R.A."/>
            <person name="Feau N."/>
            <person name="Henrissat B."/>
            <person name="Schoch C.L."/>
            <person name="Horwitz B.A."/>
            <person name="Barry K.W."/>
            <person name="Condon B.J."/>
            <person name="Copeland A.C."/>
            <person name="Dhillon B."/>
            <person name="Glaser F."/>
            <person name="Hesse C.N."/>
            <person name="Kosti I."/>
            <person name="LaButti K."/>
            <person name="Lindquist E.A."/>
            <person name="Lucas S."/>
            <person name="Salamov A.A."/>
            <person name="Bradshaw R.E."/>
            <person name="Ciuffetti L."/>
            <person name="Hamelin R.C."/>
            <person name="Kema G.H.J."/>
            <person name="Lawrence C."/>
            <person name="Scott J.A."/>
            <person name="Spatafora J.W."/>
            <person name="Turgeon B.G."/>
            <person name="de Wit P.J.G.M."/>
            <person name="Zhong S."/>
            <person name="Goodwin S.B."/>
            <person name="Grigoriev I.V."/>
        </authorList>
    </citation>
    <scope>NUCLEOTIDE SEQUENCE [LARGE SCALE GENOMIC DNA]</scope>
    <source>
        <strain evidence="3">ND90Pr / ATCC 201652</strain>
    </source>
</reference>
<feature type="compositionally biased region" description="Polar residues" evidence="1">
    <location>
        <begin position="83"/>
        <end position="95"/>
    </location>
</feature>
<gene>
    <name evidence="2" type="ORF">COCSADRAFT_217192</name>
</gene>
<sequence>MQCQPIAISIPDFIDSPPPVLLVVPVNTPTVFTMRPARHAALYKPTQQPQTPSDPQIPRPDPNIQRTPFRASLTRDHSARTRWLSSPTNTKTLMT</sequence>
<accession>M2TLS8</accession>
<dbReference type="KEGG" id="bsc:COCSADRAFT_217192"/>